<accession>A0A936Z398</accession>
<protein>
    <submittedName>
        <fullName evidence="1">Uncharacterized protein</fullName>
    </submittedName>
</protein>
<dbReference type="Proteomes" id="UP000599109">
    <property type="component" value="Unassembled WGS sequence"/>
</dbReference>
<evidence type="ECO:0000313" key="2">
    <source>
        <dbReference type="Proteomes" id="UP000599109"/>
    </source>
</evidence>
<dbReference type="EMBL" id="JAEQNE010000004">
    <property type="protein sequence ID" value="MBL0392782.1"/>
    <property type="molecule type" value="Genomic_DNA"/>
</dbReference>
<name>A0A936Z398_9BURK</name>
<sequence>MTGRGVRAYGLRIPPEFTSYIQPFVKHAMAKYGKNLAIAAADHDYATTPRCTPPRWP</sequence>
<reference evidence="1 2" key="1">
    <citation type="journal article" date="2017" name="Int. J. Syst. Evol. Microbiol.">
        <title>Ramlibacter monticola sp. nov., isolated from forest soil.</title>
        <authorList>
            <person name="Chaudhary D.K."/>
            <person name="Kim J."/>
        </authorList>
    </citation>
    <scope>NUCLEOTIDE SEQUENCE [LARGE SCALE GENOMIC DNA]</scope>
    <source>
        <strain evidence="1 2">KACC 19175</strain>
    </source>
</reference>
<organism evidence="1 2">
    <name type="scientific">Ramlibacter monticola</name>
    <dbReference type="NCBI Taxonomy" id="1926872"/>
    <lineage>
        <taxon>Bacteria</taxon>
        <taxon>Pseudomonadati</taxon>
        <taxon>Pseudomonadota</taxon>
        <taxon>Betaproteobacteria</taxon>
        <taxon>Burkholderiales</taxon>
        <taxon>Comamonadaceae</taxon>
        <taxon>Ramlibacter</taxon>
    </lineage>
</organism>
<gene>
    <name evidence="1" type="ORF">JJ685_16720</name>
</gene>
<dbReference type="AlphaFoldDB" id="A0A936Z398"/>
<comment type="caution">
    <text evidence="1">The sequence shown here is derived from an EMBL/GenBank/DDBJ whole genome shotgun (WGS) entry which is preliminary data.</text>
</comment>
<evidence type="ECO:0000313" key="1">
    <source>
        <dbReference type="EMBL" id="MBL0392782.1"/>
    </source>
</evidence>
<dbReference type="RefSeq" id="WP_201675451.1">
    <property type="nucleotide sequence ID" value="NZ_JAEQNE010000004.1"/>
</dbReference>
<keyword evidence="2" id="KW-1185">Reference proteome</keyword>
<proteinExistence type="predicted"/>